<organism evidence="2 3">
    <name type="scientific">Plectus sambesii</name>
    <dbReference type="NCBI Taxonomy" id="2011161"/>
    <lineage>
        <taxon>Eukaryota</taxon>
        <taxon>Metazoa</taxon>
        <taxon>Ecdysozoa</taxon>
        <taxon>Nematoda</taxon>
        <taxon>Chromadorea</taxon>
        <taxon>Plectida</taxon>
        <taxon>Plectina</taxon>
        <taxon>Plectoidea</taxon>
        <taxon>Plectidae</taxon>
        <taxon>Plectus</taxon>
    </lineage>
</organism>
<proteinExistence type="predicted"/>
<feature type="compositionally biased region" description="Basic residues" evidence="1">
    <location>
        <begin position="22"/>
        <end position="38"/>
    </location>
</feature>
<evidence type="ECO:0000256" key="1">
    <source>
        <dbReference type="SAM" id="MobiDB-lite"/>
    </source>
</evidence>
<evidence type="ECO:0000313" key="2">
    <source>
        <dbReference type="Proteomes" id="UP000887566"/>
    </source>
</evidence>
<feature type="region of interest" description="Disordered" evidence="1">
    <location>
        <begin position="1"/>
        <end position="46"/>
    </location>
</feature>
<protein>
    <submittedName>
        <fullName evidence="3">Uncharacterized protein</fullName>
    </submittedName>
</protein>
<accession>A0A914VMF4</accession>
<evidence type="ECO:0000313" key="3">
    <source>
        <dbReference type="WBParaSite" id="PSAMB.scaffold2116size25269.g16473.t1"/>
    </source>
</evidence>
<keyword evidence="2" id="KW-1185">Reference proteome</keyword>
<feature type="compositionally biased region" description="Polar residues" evidence="1">
    <location>
        <begin position="1"/>
        <end position="20"/>
    </location>
</feature>
<name>A0A914VMF4_9BILA</name>
<reference evidence="3" key="1">
    <citation type="submission" date="2022-11" db="UniProtKB">
        <authorList>
            <consortium name="WormBaseParasite"/>
        </authorList>
    </citation>
    <scope>IDENTIFICATION</scope>
</reference>
<sequence>MSKSTLHVSSDNDQRSSQLLQPHRRSVRRSSRHRRRRSQLPAEFISARLAPSSSSAALGRSGWRTEGGRRSLLAHQRPCNRPINSLVSALVILARRRFVSEQGLVSAAALTDEEPAGLNRSVEPCEQRGQAERGRRFPHRYPFDSNGVAESSFTYRPAALFSNRANADGITGRRSCNHG</sequence>
<dbReference type="AlphaFoldDB" id="A0A914VMF4"/>
<dbReference type="Proteomes" id="UP000887566">
    <property type="component" value="Unplaced"/>
</dbReference>
<dbReference type="WBParaSite" id="PSAMB.scaffold2116size25269.g16473.t1">
    <property type="protein sequence ID" value="PSAMB.scaffold2116size25269.g16473.t1"/>
    <property type="gene ID" value="PSAMB.scaffold2116size25269.g16473"/>
</dbReference>